<sequence length="299" mass="31591">MRFSTLVAATAVLLVGKVSSIANDPAAETDAEEAMAFSDYDFPPSAASEVPFQVSGDNEAAAAAEEEDLGFLDTSTSLMDEEEIGPTGATTTTTTTVGAAVTVASVSVRKCCPDGHVGLESRSEVVRCVARESAATNNNNNNNNDNGNTWGGKFSTFTEEGMAEVVADRVDAAGHGVPACRAVSYLFPVYFPSQEFSVSVDDGNMRRVTGHVQPNGTYCVDRFVLGENLTSTFHGAVVCAEDTWLPPPMTMTTTTTSAKSHDDAHKDDHDVVYKCCLGNQILDLAEKTCVDPGTEVPPL</sequence>
<gene>
    <name evidence="2" type="ORF">NMOB1V02_LOCUS8585</name>
</gene>
<name>A0A7R9BVW1_9CRUS</name>
<dbReference type="EMBL" id="CAJPEX010002488">
    <property type="protein sequence ID" value="CAG0921081.1"/>
    <property type="molecule type" value="Genomic_DNA"/>
</dbReference>
<evidence type="ECO:0000256" key="1">
    <source>
        <dbReference type="SAM" id="SignalP"/>
    </source>
</evidence>
<dbReference type="AlphaFoldDB" id="A0A7R9BVW1"/>
<protein>
    <submittedName>
        <fullName evidence="2">Uncharacterized protein</fullName>
    </submittedName>
</protein>
<feature type="non-terminal residue" evidence="2">
    <location>
        <position position="299"/>
    </location>
</feature>
<reference evidence="2" key="1">
    <citation type="submission" date="2020-11" db="EMBL/GenBank/DDBJ databases">
        <authorList>
            <person name="Tran Van P."/>
        </authorList>
    </citation>
    <scope>NUCLEOTIDE SEQUENCE</scope>
</reference>
<proteinExistence type="predicted"/>
<evidence type="ECO:0000313" key="3">
    <source>
        <dbReference type="Proteomes" id="UP000678499"/>
    </source>
</evidence>
<evidence type="ECO:0000313" key="2">
    <source>
        <dbReference type="EMBL" id="CAD7280929.1"/>
    </source>
</evidence>
<feature type="signal peptide" evidence="1">
    <location>
        <begin position="1"/>
        <end position="20"/>
    </location>
</feature>
<dbReference type="EMBL" id="OA884525">
    <property type="protein sequence ID" value="CAD7280929.1"/>
    <property type="molecule type" value="Genomic_DNA"/>
</dbReference>
<organism evidence="2">
    <name type="scientific">Notodromas monacha</name>
    <dbReference type="NCBI Taxonomy" id="399045"/>
    <lineage>
        <taxon>Eukaryota</taxon>
        <taxon>Metazoa</taxon>
        <taxon>Ecdysozoa</taxon>
        <taxon>Arthropoda</taxon>
        <taxon>Crustacea</taxon>
        <taxon>Oligostraca</taxon>
        <taxon>Ostracoda</taxon>
        <taxon>Podocopa</taxon>
        <taxon>Podocopida</taxon>
        <taxon>Cypridocopina</taxon>
        <taxon>Cypridoidea</taxon>
        <taxon>Cyprididae</taxon>
        <taxon>Notodromas</taxon>
    </lineage>
</organism>
<accession>A0A7R9BVW1</accession>
<keyword evidence="1" id="KW-0732">Signal</keyword>
<dbReference type="Proteomes" id="UP000678499">
    <property type="component" value="Unassembled WGS sequence"/>
</dbReference>
<keyword evidence="3" id="KW-1185">Reference proteome</keyword>
<feature type="chain" id="PRO_5036210305" evidence="1">
    <location>
        <begin position="21"/>
        <end position="299"/>
    </location>
</feature>